<dbReference type="KEGG" id="thei:K1720_02090"/>
<evidence type="ECO:0000259" key="1">
    <source>
        <dbReference type="Pfam" id="PF00149"/>
    </source>
</evidence>
<dbReference type="RefSeq" id="WP_251949572.1">
    <property type="nucleotide sequence ID" value="NZ_CP080572.1"/>
</dbReference>
<gene>
    <name evidence="2" type="ORF">K1720_02090</name>
</gene>
<dbReference type="Gene3D" id="3.60.21.10">
    <property type="match status" value="1"/>
</dbReference>
<dbReference type="Pfam" id="PF00149">
    <property type="entry name" value="Metallophos"/>
    <property type="match status" value="1"/>
</dbReference>
<dbReference type="Proteomes" id="UP001056425">
    <property type="component" value="Chromosome"/>
</dbReference>
<dbReference type="InterPro" id="IPR004843">
    <property type="entry name" value="Calcineurin-like_PHP"/>
</dbReference>
<dbReference type="AlphaFoldDB" id="A0A9E7MAE8"/>
<dbReference type="PANTHER" id="PTHR39323:SF1">
    <property type="entry name" value="BLR1149 PROTEIN"/>
    <property type="match status" value="1"/>
</dbReference>
<reference evidence="2 3" key="1">
    <citation type="submission" date="2021-08" db="EMBL/GenBank/DDBJ databases">
        <title>Thermococcus onnuriiensis IOH2.</title>
        <authorList>
            <person name="Park Y.-J."/>
        </authorList>
    </citation>
    <scope>NUCLEOTIDE SEQUENCE [LARGE SCALE GENOMIC DNA]</scope>
    <source>
        <strain evidence="2 3">IOH2</strain>
    </source>
</reference>
<dbReference type="GeneID" id="72777095"/>
<dbReference type="PIRSF" id="PIRSF000887">
    <property type="entry name" value="Pesterase_MJ0037"/>
    <property type="match status" value="1"/>
</dbReference>
<proteinExistence type="predicted"/>
<dbReference type="InterPro" id="IPR029052">
    <property type="entry name" value="Metallo-depent_PP-like"/>
</dbReference>
<name>A0A9E7MAE8_9EURY</name>
<dbReference type="PANTHER" id="PTHR39323">
    <property type="entry name" value="BLR1149 PROTEIN"/>
    <property type="match status" value="1"/>
</dbReference>
<organism evidence="2 3">
    <name type="scientific">Thermococcus argininiproducens</name>
    <dbReference type="NCBI Taxonomy" id="2866384"/>
    <lineage>
        <taxon>Archaea</taxon>
        <taxon>Methanobacteriati</taxon>
        <taxon>Methanobacteriota</taxon>
        <taxon>Thermococci</taxon>
        <taxon>Thermococcales</taxon>
        <taxon>Thermococcaceae</taxon>
        <taxon>Thermococcus</taxon>
    </lineage>
</organism>
<dbReference type="EMBL" id="CP080572">
    <property type="protein sequence ID" value="USH00286.1"/>
    <property type="molecule type" value="Genomic_DNA"/>
</dbReference>
<evidence type="ECO:0000313" key="2">
    <source>
        <dbReference type="EMBL" id="USH00286.1"/>
    </source>
</evidence>
<evidence type="ECO:0000313" key="3">
    <source>
        <dbReference type="Proteomes" id="UP001056425"/>
    </source>
</evidence>
<feature type="domain" description="Calcineurin-like phosphoesterase" evidence="1">
    <location>
        <begin position="20"/>
        <end position="131"/>
    </location>
</feature>
<sequence length="219" mass="24943">MEPFSLYEELSLELNTSFGKVLVLGDPHIAFELSRGLRVRTWFEKTLAEFVKSKRPDLLIVLGDVKEPIGLGTFTKKLLMEFFSELTEFRIVITKGNHDGKIEEITAKFENIKVVDYFILDNMLFLHGHQSLPKVEFKRAILGHIHPAVSVKIGNRTKKAKCFFKIGNFLILPTVNPYIEGFDVREGIKMVPFLKRSSEGEAYLPDGTYLGVIELDPKP</sequence>
<dbReference type="GO" id="GO:0016787">
    <property type="term" value="F:hydrolase activity"/>
    <property type="evidence" value="ECO:0007669"/>
    <property type="project" value="InterPro"/>
</dbReference>
<keyword evidence="3" id="KW-1185">Reference proteome</keyword>
<dbReference type="InterPro" id="IPR024173">
    <property type="entry name" value="Pesterase_MJ0037-like"/>
</dbReference>
<protein>
    <submittedName>
        <fullName evidence="2">Metallophosphoesterase</fullName>
    </submittedName>
</protein>
<dbReference type="SUPFAM" id="SSF56300">
    <property type="entry name" value="Metallo-dependent phosphatases"/>
    <property type="match status" value="1"/>
</dbReference>
<accession>A0A9E7MAE8</accession>